<dbReference type="Pfam" id="PF00391">
    <property type="entry name" value="PEP-utilizers"/>
    <property type="match status" value="1"/>
</dbReference>
<evidence type="ECO:0000256" key="1">
    <source>
        <dbReference type="SAM" id="Coils"/>
    </source>
</evidence>
<dbReference type="AlphaFoldDB" id="D1C8T7"/>
<keyword evidence="4" id="KW-1185">Reference proteome</keyword>
<feature type="coiled-coil region" evidence="1">
    <location>
        <begin position="326"/>
        <end position="353"/>
    </location>
</feature>
<protein>
    <submittedName>
        <fullName evidence="3">PEP-utilising protein mobile region</fullName>
    </submittedName>
</protein>
<dbReference type="eggNOG" id="COG3848">
    <property type="taxonomic scope" value="Bacteria"/>
</dbReference>
<reference evidence="3 4" key="2">
    <citation type="journal article" date="2010" name="Stand. Genomic Sci.">
        <title>Complete genome sequence of Desulfohalobium retbaense type strain (HR(100)).</title>
        <authorList>
            <person name="Spring S."/>
            <person name="Nolan M."/>
            <person name="Lapidus A."/>
            <person name="Glavina Del Rio T."/>
            <person name="Copeland A."/>
            <person name="Tice H."/>
            <person name="Cheng J.F."/>
            <person name="Lucas S."/>
            <person name="Land M."/>
            <person name="Chen F."/>
            <person name="Bruce D."/>
            <person name="Goodwin L."/>
            <person name="Pitluck S."/>
            <person name="Ivanova N."/>
            <person name="Mavromatis K."/>
            <person name="Mikhailova N."/>
            <person name="Pati A."/>
            <person name="Chen A."/>
            <person name="Palaniappan K."/>
            <person name="Hauser L."/>
            <person name="Chang Y.J."/>
            <person name="Jeffries C.D."/>
            <person name="Munk C."/>
            <person name="Kiss H."/>
            <person name="Chain P."/>
            <person name="Han C."/>
            <person name="Brettin T."/>
            <person name="Detter J.C."/>
            <person name="Schuler E."/>
            <person name="Goker M."/>
            <person name="Rohde M."/>
            <person name="Bristow J."/>
            <person name="Eisen J.A."/>
            <person name="Markowitz V."/>
            <person name="Hugenholtz P."/>
            <person name="Kyrpides N.C."/>
            <person name="Klenk H.P."/>
        </authorList>
    </citation>
    <scope>NUCLEOTIDE SEQUENCE [LARGE SCALE GENOMIC DNA]</scope>
    <source>
        <strain evidence="4">ATCC 49802 / DSM 20745 / S 6022</strain>
    </source>
</reference>
<accession>D1C8T7</accession>
<dbReference type="NCBIfam" id="NF006150">
    <property type="entry name" value="PRK08296.1-2"/>
    <property type="match status" value="1"/>
</dbReference>
<dbReference type="InParanoid" id="D1C8T7"/>
<gene>
    <name evidence="3" type="ordered locus">Sthe_2817</name>
</gene>
<dbReference type="InterPro" id="IPR051549">
    <property type="entry name" value="PEP_Utilizing_Enz"/>
</dbReference>
<dbReference type="STRING" id="479434.Sthe_2817"/>
<dbReference type="InterPro" id="IPR036637">
    <property type="entry name" value="Phosphohistidine_dom_sf"/>
</dbReference>
<evidence type="ECO:0000259" key="2">
    <source>
        <dbReference type="Pfam" id="PF00391"/>
    </source>
</evidence>
<organism evidence="3 4">
    <name type="scientific">Sphaerobacter thermophilus (strain ATCC 49802 / DSM 20745 / KCCM 41009 / NCIMB 13125 / S 6022)</name>
    <dbReference type="NCBI Taxonomy" id="479434"/>
    <lineage>
        <taxon>Bacteria</taxon>
        <taxon>Pseudomonadati</taxon>
        <taxon>Thermomicrobiota</taxon>
        <taxon>Thermomicrobia</taxon>
        <taxon>Sphaerobacterales</taxon>
        <taxon>Sphaerobacterineae</taxon>
        <taxon>Sphaerobacteraceae</taxon>
        <taxon>Sphaerobacter</taxon>
    </lineage>
</organism>
<dbReference type="SUPFAM" id="SSF52009">
    <property type="entry name" value="Phosphohistidine domain"/>
    <property type="match status" value="1"/>
</dbReference>
<feature type="domain" description="PEP-utilising enzyme mobile" evidence="2">
    <location>
        <begin position="528"/>
        <end position="598"/>
    </location>
</feature>
<reference evidence="4" key="1">
    <citation type="submission" date="2009-11" db="EMBL/GenBank/DDBJ databases">
        <title>The complete chromosome 2 of Sphaerobacter thermophilus DSM 20745.</title>
        <authorList>
            <person name="Lucas S."/>
            <person name="Copeland A."/>
            <person name="Lapidus A."/>
            <person name="Glavina del Rio T."/>
            <person name="Dalin E."/>
            <person name="Tice H."/>
            <person name="Bruce D."/>
            <person name="Goodwin L."/>
            <person name="Pitluck S."/>
            <person name="Kyrpides N."/>
            <person name="Mavromatis K."/>
            <person name="Ivanova N."/>
            <person name="Mikhailova N."/>
            <person name="LaButti K.M."/>
            <person name="Clum A."/>
            <person name="Sun H.I."/>
            <person name="Brettin T."/>
            <person name="Detter J.C."/>
            <person name="Han C."/>
            <person name="Larimer F."/>
            <person name="Land M."/>
            <person name="Hauser L."/>
            <person name="Markowitz V."/>
            <person name="Cheng J.F."/>
            <person name="Hugenholtz P."/>
            <person name="Woyke T."/>
            <person name="Wu D."/>
            <person name="Steenblock K."/>
            <person name="Schneider S."/>
            <person name="Pukall R."/>
            <person name="Goeker M."/>
            <person name="Klenk H.P."/>
            <person name="Eisen J.A."/>
        </authorList>
    </citation>
    <scope>NUCLEOTIDE SEQUENCE [LARGE SCALE GENOMIC DNA]</scope>
    <source>
        <strain evidence="4">ATCC 49802 / DSM 20745 / S 6022</strain>
    </source>
</reference>
<dbReference type="NCBIfam" id="NF006153">
    <property type="entry name" value="PRK08296.1-5"/>
    <property type="match status" value="1"/>
</dbReference>
<evidence type="ECO:0000313" key="4">
    <source>
        <dbReference type="Proteomes" id="UP000002027"/>
    </source>
</evidence>
<dbReference type="GO" id="GO:0016772">
    <property type="term" value="F:transferase activity, transferring phosphorus-containing groups"/>
    <property type="evidence" value="ECO:0007669"/>
    <property type="project" value="InterPro"/>
</dbReference>
<dbReference type="EMBL" id="CP001824">
    <property type="protein sequence ID" value="ACZ40230.1"/>
    <property type="molecule type" value="Genomic_DNA"/>
</dbReference>
<dbReference type="NCBIfam" id="NF006151">
    <property type="entry name" value="PRK08296.1-3"/>
    <property type="match status" value="1"/>
</dbReference>
<dbReference type="RefSeq" id="WP_012873266.1">
    <property type="nucleotide sequence ID" value="NC_013524.1"/>
</dbReference>
<proteinExistence type="predicted"/>
<keyword evidence="1" id="KW-0175">Coiled coil</keyword>
<sequence>MSGEIRFPSPFEVPTPAGAEGWQEMYPYYVLFSEDRRADEENRLWFYNGMHFPEPITPFDIITAEAAYVAIGEMSTRIFCIPPAKGIDFRVLNGYVYISPTPVTDPEAIQERAQLFEKRAGYYYANWRSIYDEWKQKLTREIEQLKAITFPDLPEVEDEKIVFERLGIGTSYDLLRSYHQAIESIYRVWQIHMEIIMIGFGAYFSFYDFCKRSFPEITDQQVTLMVGAIDVSMFRPNYELMRLARKALELGVADYFKPGASPQDVFAQLEQVEAGRAWLSEWEASADPWFYMNSGDGFQHHHRAWVDDPTPIFNVLPDYIARLQRGDRLERDVEALRQRRDEITEGYRNLLQTDADRQAFDQLIGLVRDVYYSMEDHKFYVEHWYMSIFWNKMRELGRVFVAHGFFEDEDDLFLLHYTEVYQALFDLLLGWSIGAPSRGPAYWPQLIARRKALMEQLRKWTPPPALGVVPETIGDPAVVMLWGITSDRLRAWLSPEDGSVLNGFAAAPGVAEGPARVVLSVEGLQHVQDGEILVCSVTEPSWAPIFTKVRATVADIGGVMSHAAIVAREYHIPAVLGTGNATKRIRTGQRIRVDGDSGTVTILDD</sequence>
<dbReference type="InterPro" id="IPR008279">
    <property type="entry name" value="PEP-util_enz_mobile_dom"/>
</dbReference>
<dbReference type="KEGG" id="sti:Sthe_2817"/>
<dbReference type="OrthoDB" id="9765468at2"/>
<dbReference type="Gene3D" id="3.50.30.10">
    <property type="entry name" value="Phosphohistidine domain"/>
    <property type="match status" value="1"/>
</dbReference>
<dbReference type="PANTHER" id="PTHR43615">
    <property type="entry name" value="PHOSPHOENOLPYRUVATE SYNTHASE-RELATED"/>
    <property type="match status" value="1"/>
</dbReference>
<dbReference type="HOGENOM" id="CLU_031538_0_0_0"/>
<evidence type="ECO:0000313" key="3">
    <source>
        <dbReference type="EMBL" id="ACZ40230.1"/>
    </source>
</evidence>
<name>D1C8T7_SPHTD</name>
<dbReference type="Proteomes" id="UP000002027">
    <property type="component" value="Chromosome 2"/>
</dbReference>
<dbReference type="PANTHER" id="PTHR43615:SF1">
    <property type="entry name" value="PPDK_N DOMAIN-CONTAINING PROTEIN"/>
    <property type="match status" value="1"/>
</dbReference>